<evidence type="ECO:0000313" key="1">
    <source>
        <dbReference type="EMBL" id="KAF6800966.1"/>
    </source>
</evidence>
<protein>
    <submittedName>
        <fullName evidence="1">Uncharacterized protein</fullName>
    </submittedName>
</protein>
<organism evidence="1 2">
    <name type="scientific">Colletotrichum sojae</name>
    <dbReference type="NCBI Taxonomy" id="2175907"/>
    <lineage>
        <taxon>Eukaryota</taxon>
        <taxon>Fungi</taxon>
        <taxon>Dikarya</taxon>
        <taxon>Ascomycota</taxon>
        <taxon>Pezizomycotina</taxon>
        <taxon>Sordariomycetes</taxon>
        <taxon>Hypocreomycetidae</taxon>
        <taxon>Glomerellales</taxon>
        <taxon>Glomerellaceae</taxon>
        <taxon>Colletotrichum</taxon>
        <taxon>Colletotrichum orchidearum species complex</taxon>
    </lineage>
</organism>
<proteinExistence type="predicted"/>
<dbReference type="Proteomes" id="UP000652219">
    <property type="component" value="Unassembled WGS sequence"/>
</dbReference>
<comment type="caution">
    <text evidence="1">The sequence shown here is derived from an EMBL/GenBank/DDBJ whole genome shotgun (WGS) entry which is preliminary data.</text>
</comment>
<dbReference type="AlphaFoldDB" id="A0A8H6IVP3"/>
<dbReference type="EMBL" id="WIGN01000300">
    <property type="protein sequence ID" value="KAF6800966.1"/>
    <property type="molecule type" value="Genomic_DNA"/>
</dbReference>
<keyword evidence="2" id="KW-1185">Reference proteome</keyword>
<reference evidence="1 2" key="1">
    <citation type="journal article" date="2020" name="Phytopathology">
        <title>Genome Sequence Resources of Colletotrichum truncatum, C. plurivorum, C. musicola, and C. sojae: Four Species Pathogenic to Soybean (Glycine max).</title>
        <authorList>
            <person name="Rogerio F."/>
            <person name="Boufleur T.R."/>
            <person name="Ciampi-Guillardi M."/>
            <person name="Sukno S.A."/>
            <person name="Thon M.R."/>
            <person name="Massola Junior N.S."/>
            <person name="Baroncelli R."/>
        </authorList>
    </citation>
    <scope>NUCLEOTIDE SEQUENCE [LARGE SCALE GENOMIC DNA]</scope>
    <source>
        <strain evidence="1 2">LFN0009</strain>
    </source>
</reference>
<sequence length="76" mass="9105">MIEELQVLEGSELTTAERNAAEEIGVRWNREDFHKEAKENPYDWDTVEHWYWELDNICPEFSEPWPEGLNRVSELP</sequence>
<accession>A0A8H6IVP3</accession>
<gene>
    <name evidence="1" type="ORF">CSOJ01_12100</name>
</gene>
<name>A0A8H6IVP3_9PEZI</name>
<evidence type="ECO:0000313" key="2">
    <source>
        <dbReference type="Proteomes" id="UP000652219"/>
    </source>
</evidence>